<name>A0A8J3KXC7_9ACTN</name>
<dbReference type="PRINTS" id="PR00834">
    <property type="entry name" value="PROTEASES2C"/>
</dbReference>
<reference evidence="3 4" key="1">
    <citation type="submission" date="2021-01" db="EMBL/GenBank/DDBJ databases">
        <title>Whole genome shotgun sequence of Catellatospora coxensis NBRC 107359.</title>
        <authorList>
            <person name="Komaki H."/>
            <person name="Tamura T."/>
        </authorList>
    </citation>
    <scope>NUCLEOTIDE SEQUENCE [LARGE SCALE GENOMIC DNA]</scope>
    <source>
        <strain evidence="3 4">NBRC 107359</strain>
    </source>
</reference>
<dbReference type="InterPro" id="IPR001940">
    <property type="entry name" value="Peptidase_S1C"/>
</dbReference>
<keyword evidence="2" id="KW-0472">Membrane</keyword>
<feature type="transmembrane region" description="Helical" evidence="2">
    <location>
        <begin position="137"/>
        <end position="157"/>
    </location>
</feature>
<evidence type="ECO:0000256" key="2">
    <source>
        <dbReference type="SAM" id="Phobius"/>
    </source>
</evidence>
<dbReference type="SUPFAM" id="SSF50494">
    <property type="entry name" value="Trypsin-like serine proteases"/>
    <property type="match status" value="1"/>
</dbReference>
<comment type="caution">
    <text evidence="3">The sequence shown here is derived from an EMBL/GenBank/DDBJ whole genome shotgun (WGS) entry which is preliminary data.</text>
</comment>
<dbReference type="Pfam" id="PF13365">
    <property type="entry name" value="Trypsin_2"/>
    <property type="match status" value="1"/>
</dbReference>
<keyword evidence="4" id="KW-1185">Reference proteome</keyword>
<sequence length="393" mass="40402">MSTGPQPDTSPGAVPQGVPAPHPGALIPAQPMPPQPGPPQHPVPPQPLPAHLIPAQPGPAGHPGPYPPAPAGPYPPVPAGHLPGPFPPVPAGQPQQPWPPQVPPQPVPVAYPLPPHPASAVPAPPAAPAKAGLWRRVLRFNTVLAVLLAVLIGLVAWQNVRIGELSTALDGADRRLTELQQKDGGRLTDAESRLGALEKEVGGAFNVEKLAAAVLPSVFRVEAGPFTGTAFAVGPKASDGGTNLFTNFHVVEALYKDGGRTVKITRDGQRFDAKIVRVNKLRDVAQLHTTAKFTGLTVAKTPAKPGQQVIAVGAPLGLTDTVTSGVISAIRESGYEEGPMVQFDAAINPGNSGGPVINGQQEVVGITVAGYLNAEGLGLAIPIADACKLFTVC</sequence>
<keyword evidence="2" id="KW-1133">Transmembrane helix</keyword>
<dbReference type="RefSeq" id="WP_203698704.1">
    <property type="nucleotide sequence ID" value="NZ_BAAALC010000004.1"/>
</dbReference>
<protein>
    <recommendedName>
        <fullName evidence="5">Trypsin-like peptidase</fullName>
    </recommendedName>
</protein>
<dbReference type="InterPro" id="IPR009003">
    <property type="entry name" value="Peptidase_S1_PA"/>
</dbReference>
<evidence type="ECO:0000313" key="3">
    <source>
        <dbReference type="EMBL" id="GIG10737.1"/>
    </source>
</evidence>
<dbReference type="Proteomes" id="UP000630887">
    <property type="component" value="Unassembled WGS sequence"/>
</dbReference>
<evidence type="ECO:0008006" key="5">
    <source>
        <dbReference type="Google" id="ProtNLM"/>
    </source>
</evidence>
<feature type="compositionally biased region" description="Pro residues" evidence="1">
    <location>
        <begin position="30"/>
        <end position="48"/>
    </location>
</feature>
<keyword evidence="2" id="KW-0812">Transmembrane</keyword>
<accession>A0A8J3KXC7</accession>
<feature type="compositionally biased region" description="Pro residues" evidence="1">
    <location>
        <begin position="56"/>
        <end position="106"/>
    </location>
</feature>
<dbReference type="AlphaFoldDB" id="A0A8J3KXC7"/>
<dbReference type="GO" id="GO:0006508">
    <property type="term" value="P:proteolysis"/>
    <property type="evidence" value="ECO:0007669"/>
    <property type="project" value="InterPro"/>
</dbReference>
<dbReference type="PANTHER" id="PTHR43019:SF23">
    <property type="entry name" value="PROTEASE DO-LIKE 5, CHLOROPLASTIC"/>
    <property type="match status" value="1"/>
</dbReference>
<evidence type="ECO:0000313" key="4">
    <source>
        <dbReference type="Proteomes" id="UP000630887"/>
    </source>
</evidence>
<dbReference type="Gene3D" id="2.40.10.120">
    <property type="match status" value="1"/>
</dbReference>
<proteinExistence type="predicted"/>
<dbReference type="EMBL" id="BONI01000099">
    <property type="protein sequence ID" value="GIG10737.1"/>
    <property type="molecule type" value="Genomic_DNA"/>
</dbReference>
<evidence type="ECO:0000256" key="1">
    <source>
        <dbReference type="SAM" id="MobiDB-lite"/>
    </source>
</evidence>
<gene>
    <name evidence="3" type="ORF">Cco03nite_74370</name>
</gene>
<organism evidence="3 4">
    <name type="scientific">Catellatospora coxensis</name>
    <dbReference type="NCBI Taxonomy" id="310354"/>
    <lineage>
        <taxon>Bacteria</taxon>
        <taxon>Bacillati</taxon>
        <taxon>Actinomycetota</taxon>
        <taxon>Actinomycetes</taxon>
        <taxon>Micromonosporales</taxon>
        <taxon>Micromonosporaceae</taxon>
        <taxon>Catellatospora</taxon>
    </lineage>
</organism>
<dbReference type="PANTHER" id="PTHR43019">
    <property type="entry name" value="SERINE ENDOPROTEASE DEGS"/>
    <property type="match status" value="1"/>
</dbReference>
<feature type="region of interest" description="Disordered" evidence="1">
    <location>
        <begin position="1"/>
        <end position="106"/>
    </location>
</feature>
<dbReference type="GO" id="GO:0004252">
    <property type="term" value="F:serine-type endopeptidase activity"/>
    <property type="evidence" value="ECO:0007669"/>
    <property type="project" value="InterPro"/>
</dbReference>